<evidence type="ECO:0000256" key="1">
    <source>
        <dbReference type="SAM" id="Phobius"/>
    </source>
</evidence>
<keyword evidence="1" id="KW-0812">Transmembrane</keyword>
<accession>A0A9X6RGL0</accession>
<organism evidence="2 3">
    <name type="scientific">Bacillus thuringiensis subsp. medellin</name>
    <dbReference type="NCBI Taxonomy" id="79672"/>
    <lineage>
        <taxon>Bacteria</taxon>
        <taxon>Bacillati</taxon>
        <taxon>Bacillota</taxon>
        <taxon>Bacilli</taxon>
        <taxon>Bacillales</taxon>
        <taxon>Bacillaceae</taxon>
        <taxon>Bacillus</taxon>
        <taxon>Bacillus cereus group</taxon>
    </lineage>
</organism>
<sequence length="81" mass="9755">MNKNHLWIAIILSFLIVAPFSWYFGTTSLFVVLIRMITEFALYFIGILSVLYFIQYLRQRSEHEKQIIELLKKITEKQKKE</sequence>
<dbReference type="AlphaFoldDB" id="A0A9X6RGL0"/>
<name>A0A9X6RGL0_BACTV</name>
<feature type="transmembrane region" description="Helical" evidence="1">
    <location>
        <begin position="40"/>
        <end position="57"/>
    </location>
</feature>
<keyword evidence="1" id="KW-1133">Transmembrane helix</keyword>
<proteinExistence type="predicted"/>
<reference evidence="2 3" key="1">
    <citation type="submission" date="2016-10" db="EMBL/GenBank/DDBJ databases">
        <title>Comparative genomics of Bacillus thuringiensis reveals a path to pathogens against multiple invertebrate hosts.</title>
        <authorList>
            <person name="Zheng J."/>
            <person name="Gao Q."/>
            <person name="Liu H."/>
            <person name="Peng D."/>
            <person name="Ruan L."/>
            <person name="Sun M."/>
        </authorList>
    </citation>
    <scope>NUCLEOTIDE SEQUENCE [LARGE SCALE GENOMIC DNA]</scope>
    <source>
        <strain evidence="2">T30001</strain>
    </source>
</reference>
<evidence type="ECO:0000313" key="3">
    <source>
        <dbReference type="Proteomes" id="UP000195160"/>
    </source>
</evidence>
<keyword evidence="1" id="KW-0472">Membrane</keyword>
<dbReference type="Proteomes" id="UP000195160">
    <property type="component" value="Unassembled WGS sequence"/>
</dbReference>
<comment type="caution">
    <text evidence="2">The sequence shown here is derived from an EMBL/GenBank/DDBJ whole genome shotgun (WGS) entry which is preliminary data.</text>
</comment>
<gene>
    <name evidence="2" type="ORF">BK784_15330</name>
</gene>
<evidence type="ECO:0000313" key="2">
    <source>
        <dbReference type="EMBL" id="OUB99916.1"/>
    </source>
</evidence>
<feature type="transmembrane region" description="Helical" evidence="1">
    <location>
        <begin position="7"/>
        <end position="34"/>
    </location>
</feature>
<dbReference type="EMBL" id="MOOV01000114">
    <property type="protein sequence ID" value="OUB99916.1"/>
    <property type="molecule type" value="Genomic_DNA"/>
</dbReference>
<protein>
    <submittedName>
        <fullName evidence="2">Uncharacterized protein</fullName>
    </submittedName>
</protein>